<comment type="caution">
    <text evidence="1">The sequence shown here is derived from an EMBL/GenBank/DDBJ whole genome shotgun (WGS) entry which is preliminary data.</text>
</comment>
<name>A0A8X7CA50_9ARAC</name>
<organism evidence="1 2">
    <name type="scientific">Trichonephila inaurata madagascariensis</name>
    <dbReference type="NCBI Taxonomy" id="2747483"/>
    <lineage>
        <taxon>Eukaryota</taxon>
        <taxon>Metazoa</taxon>
        <taxon>Ecdysozoa</taxon>
        <taxon>Arthropoda</taxon>
        <taxon>Chelicerata</taxon>
        <taxon>Arachnida</taxon>
        <taxon>Araneae</taxon>
        <taxon>Araneomorphae</taxon>
        <taxon>Entelegynae</taxon>
        <taxon>Araneoidea</taxon>
        <taxon>Nephilidae</taxon>
        <taxon>Trichonephila</taxon>
        <taxon>Trichonephila inaurata</taxon>
    </lineage>
</organism>
<evidence type="ECO:0000313" key="1">
    <source>
        <dbReference type="EMBL" id="GFY63589.1"/>
    </source>
</evidence>
<proteinExistence type="predicted"/>
<dbReference type="AlphaFoldDB" id="A0A8X7CA50"/>
<dbReference type="EMBL" id="BMAV01014852">
    <property type="protein sequence ID" value="GFY63589.1"/>
    <property type="molecule type" value="Genomic_DNA"/>
</dbReference>
<dbReference type="Proteomes" id="UP000886998">
    <property type="component" value="Unassembled WGS sequence"/>
</dbReference>
<gene>
    <name evidence="1" type="ORF">TNIN_150941</name>
</gene>
<sequence length="84" mass="9529">MEPINCPSSERSVSQGRLFPTQVEKNSQHKGEKIIEMAGCFLSSNSSKKMAFTLKAPEHTQKHLFYFRPELQSGERSHFSSALK</sequence>
<evidence type="ECO:0000313" key="2">
    <source>
        <dbReference type="Proteomes" id="UP000886998"/>
    </source>
</evidence>
<protein>
    <submittedName>
        <fullName evidence="1">Uncharacterized protein</fullName>
    </submittedName>
</protein>
<reference evidence="1" key="1">
    <citation type="submission" date="2020-08" db="EMBL/GenBank/DDBJ databases">
        <title>Multicomponent nature underlies the extraordinary mechanical properties of spider dragline silk.</title>
        <authorList>
            <person name="Kono N."/>
            <person name="Nakamura H."/>
            <person name="Mori M."/>
            <person name="Yoshida Y."/>
            <person name="Ohtoshi R."/>
            <person name="Malay A.D."/>
            <person name="Moran D.A.P."/>
            <person name="Tomita M."/>
            <person name="Numata K."/>
            <person name="Arakawa K."/>
        </authorList>
    </citation>
    <scope>NUCLEOTIDE SEQUENCE</scope>
</reference>
<accession>A0A8X7CA50</accession>
<keyword evidence="2" id="KW-1185">Reference proteome</keyword>